<keyword evidence="3" id="KW-1185">Reference proteome</keyword>
<keyword evidence="1" id="KW-0812">Transmembrane</keyword>
<keyword evidence="1" id="KW-1133">Transmembrane helix</keyword>
<dbReference type="RefSeq" id="WP_048861294.1">
    <property type="nucleotide sequence ID" value="NZ_BANB01000275.1"/>
</dbReference>
<comment type="caution">
    <text evidence="2">The sequence shown here is derived from an EMBL/GenBank/DDBJ whole genome shotgun (WGS) entry which is preliminary data.</text>
</comment>
<dbReference type="SUPFAM" id="SSF54523">
    <property type="entry name" value="Pili subunits"/>
    <property type="match status" value="1"/>
</dbReference>
<dbReference type="AlphaFoldDB" id="A0A0D6P7U3"/>
<evidence type="ECO:0000313" key="3">
    <source>
        <dbReference type="Proteomes" id="UP000032680"/>
    </source>
</evidence>
<dbReference type="OrthoDB" id="8253460at2"/>
<protein>
    <submittedName>
        <fullName evidence="2">Pseudopilin I</fullName>
    </submittedName>
</protein>
<dbReference type="Proteomes" id="UP000032680">
    <property type="component" value="Unassembled WGS sequence"/>
</dbReference>
<dbReference type="PROSITE" id="PS00409">
    <property type="entry name" value="PROKAR_NTER_METHYL"/>
    <property type="match status" value="1"/>
</dbReference>
<gene>
    <name evidence="2" type="ORF">Asru_0275_02</name>
</gene>
<feature type="transmembrane region" description="Helical" evidence="1">
    <location>
        <begin position="7"/>
        <end position="28"/>
    </location>
</feature>
<dbReference type="Pfam" id="PF07963">
    <property type="entry name" value="N_methyl"/>
    <property type="match status" value="1"/>
</dbReference>
<evidence type="ECO:0000256" key="1">
    <source>
        <dbReference type="SAM" id="Phobius"/>
    </source>
</evidence>
<accession>A0A0D6P7U3</accession>
<dbReference type="InterPro" id="IPR012902">
    <property type="entry name" value="N_methyl_site"/>
</dbReference>
<keyword evidence="1" id="KW-0472">Membrane</keyword>
<reference evidence="2 3" key="1">
    <citation type="submission" date="2012-11" db="EMBL/GenBank/DDBJ databases">
        <title>Whole genome sequence of Acidisphaera rubrifaciens HS-AP3.</title>
        <authorList>
            <person name="Azuma Y."/>
            <person name="Higashiura N."/>
            <person name="Hirakawa H."/>
            <person name="Matsushita K."/>
        </authorList>
    </citation>
    <scope>NUCLEOTIDE SEQUENCE [LARGE SCALE GENOMIC DNA]</scope>
    <source>
        <strain evidence="2 3">HS-AP3</strain>
    </source>
</reference>
<dbReference type="InterPro" id="IPR045584">
    <property type="entry name" value="Pilin-like"/>
</dbReference>
<organism evidence="2 3">
    <name type="scientific">Acidisphaera rubrifaciens HS-AP3</name>
    <dbReference type="NCBI Taxonomy" id="1231350"/>
    <lineage>
        <taxon>Bacteria</taxon>
        <taxon>Pseudomonadati</taxon>
        <taxon>Pseudomonadota</taxon>
        <taxon>Alphaproteobacteria</taxon>
        <taxon>Acetobacterales</taxon>
        <taxon>Acetobacteraceae</taxon>
        <taxon>Acidisphaera</taxon>
    </lineage>
</organism>
<sequence>MRADQRGFTLLEVMVAFAIAAIALAVLFRATVSGLGITATADRYQEAVARARSHLAVIGLGNTLRPGVTEGSDRGGYHWRVHVARVAVTTSPQIAGITLNDEGATLYRITVTVSWDDGKRAVTLSSARLGRGRGGTA</sequence>
<dbReference type="NCBIfam" id="TIGR02532">
    <property type="entry name" value="IV_pilin_GFxxxE"/>
    <property type="match status" value="1"/>
</dbReference>
<evidence type="ECO:0000313" key="2">
    <source>
        <dbReference type="EMBL" id="GAN77273.1"/>
    </source>
</evidence>
<proteinExistence type="predicted"/>
<name>A0A0D6P7U3_9PROT</name>
<dbReference type="EMBL" id="BANB01000275">
    <property type="protein sequence ID" value="GAN77273.1"/>
    <property type="molecule type" value="Genomic_DNA"/>
</dbReference>